<organism evidence="2 3">
    <name type="scientific">Neurospora tetrasperma (strain FGSC 2508 / ATCC MYA-4615 / P0657)</name>
    <dbReference type="NCBI Taxonomy" id="510951"/>
    <lineage>
        <taxon>Eukaryota</taxon>
        <taxon>Fungi</taxon>
        <taxon>Dikarya</taxon>
        <taxon>Ascomycota</taxon>
        <taxon>Pezizomycotina</taxon>
        <taxon>Sordariomycetes</taxon>
        <taxon>Sordariomycetidae</taxon>
        <taxon>Sordariales</taxon>
        <taxon>Sordariaceae</taxon>
        <taxon>Neurospora</taxon>
    </lineage>
</organism>
<dbReference type="KEGG" id="nte:NEUTE1DRAFT105947"/>
<dbReference type="GeneID" id="20822219"/>
<accession>F8N0R2</accession>
<protein>
    <submittedName>
        <fullName evidence="2">Uncharacterized protein</fullName>
    </submittedName>
</protein>
<dbReference type="HOGENOM" id="CLU_927787_0_0_1"/>
<sequence length="300" mass="32688">MQASPKTKAPARKAMRALGPCRESIASVAGFPSSVAKLEKVYTKPSQVPIVLEVQRPLTHCTVKEKKMSVCTKLPVPTPISTVTTNKAETAIAPKGNQTTRTTSNVKTFMIMMVFTGPSFRSDSHEGSVLPTIAPLTFHDISGKGDFDQSECSTYKLLGDLPKMLKLISQNFGDIIISLIAVKSQLSSVSAPVGCDSFRSTRKFPMVMKAIMMPARMRMPVLHSYLLKSSWRTREKKIPPTAEPTVTHPVARPSRILNHWLTTVNPTVVGAAVEWEGVSGHREAAGGQTPRISGRRVHTA</sequence>
<dbReference type="Proteomes" id="UP000008065">
    <property type="component" value="Unassembled WGS sequence"/>
</dbReference>
<dbReference type="EMBL" id="GL891382">
    <property type="protein sequence ID" value="EGO52998.1"/>
    <property type="molecule type" value="Genomic_DNA"/>
</dbReference>
<reference evidence="3" key="1">
    <citation type="journal article" date="2011" name="Genetics">
        <title>Massive changes in genome architecture accompany the transition to self-fertility in the filamentous fungus Neurospora tetrasperma.</title>
        <authorList>
            <person name="Ellison C.E."/>
            <person name="Stajich J.E."/>
            <person name="Jacobson D.J."/>
            <person name="Natvig D.O."/>
            <person name="Lapidus A."/>
            <person name="Foster B."/>
            <person name="Aerts A."/>
            <person name="Riley R."/>
            <person name="Lindquist E.A."/>
            <person name="Grigoriev I.V."/>
            <person name="Taylor J.W."/>
        </authorList>
    </citation>
    <scope>NUCLEOTIDE SEQUENCE [LARGE SCALE GENOMIC DNA]</scope>
    <source>
        <strain evidence="3">FGSC 2508 / P0657</strain>
    </source>
</reference>
<name>F8N0R2_NEUT8</name>
<dbReference type="AlphaFoldDB" id="F8N0R2"/>
<dbReference type="RefSeq" id="XP_009856624.1">
    <property type="nucleotide sequence ID" value="XM_009858322.1"/>
</dbReference>
<proteinExistence type="predicted"/>
<evidence type="ECO:0000313" key="2">
    <source>
        <dbReference type="EMBL" id="EGO52998.1"/>
    </source>
</evidence>
<evidence type="ECO:0000313" key="3">
    <source>
        <dbReference type="Proteomes" id="UP000008065"/>
    </source>
</evidence>
<keyword evidence="3" id="KW-1185">Reference proteome</keyword>
<evidence type="ECO:0000256" key="1">
    <source>
        <dbReference type="SAM" id="MobiDB-lite"/>
    </source>
</evidence>
<gene>
    <name evidence="2" type="ORF">NEUTE1DRAFT_105947</name>
</gene>
<dbReference type="VEuPathDB" id="FungiDB:NEUTE1DRAFT_105947"/>
<feature type="region of interest" description="Disordered" evidence="1">
    <location>
        <begin position="280"/>
        <end position="300"/>
    </location>
</feature>